<proteinExistence type="predicted"/>
<dbReference type="EMBL" id="QTSX02001424">
    <property type="protein sequence ID" value="KAJ9082766.1"/>
    <property type="molecule type" value="Genomic_DNA"/>
</dbReference>
<evidence type="ECO:0000313" key="1">
    <source>
        <dbReference type="EMBL" id="KAJ9082766.1"/>
    </source>
</evidence>
<gene>
    <name evidence="1" type="ORF">DSO57_1001832</name>
</gene>
<comment type="caution">
    <text evidence="1">The sequence shown here is derived from an EMBL/GenBank/DDBJ whole genome shotgun (WGS) entry which is preliminary data.</text>
</comment>
<sequence length="154" mass="16977">MCFDPKTENLLPVKASANLALFIEYLDLRNVMSLTIKSDRFLLTMYVIEFQIQDLNPNTLQAGSLQAPLPHCLLFPGLKPEPNSNSEKLMKSINPKLHAPMPHLQKDSFSPTNESAGLVNNPKITGATSGKESKKLSVECGLLEDGKSYSSMKN</sequence>
<name>A0ACC2U888_9FUNG</name>
<evidence type="ECO:0000313" key="2">
    <source>
        <dbReference type="Proteomes" id="UP001165960"/>
    </source>
</evidence>
<dbReference type="Proteomes" id="UP001165960">
    <property type="component" value="Unassembled WGS sequence"/>
</dbReference>
<reference evidence="1" key="1">
    <citation type="submission" date="2022-04" db="EMBL/GenBank/DDBJ databases">
        <title>Genome of the entomopathogenic fungus Entomophthora muscae.</title>
        <authorList>
            <person name="Elya C."/>
            <person name="Lovett B.R."/>
            <person name="Lee E."/>
            <person name="Macias A.M."/>
            <person name="Hajek A.E."/>
            <person name="De Bivort B.L."/>
            <person name="Kasson M.T."/>
            <person name="De Fine Licht H.H."/>
            <person name="Stajich J.E."/>
        </authorList>
    </citation>
    <scope>NUCLEOTIDE SEQUENCE</scope>
    <source>
        <strain evidence="1">Berkeley</strain>
    </source>
</reference>
<keyword evidence="2" id="KW-1185">Reference proteome</keyword>
<protein>
    <submittedName>
        <fullName evidence="1">Uncharacterized protein</fullName>
    </submittedName>
</protein>
<organism evidence="1 2">
    <name type="scientific">Entomophthora muscae</name>
    <dbReference type="NCBI Taxonomy" id="34485"/>
    <lineage>
        <taxon>Eukaryota</taxon>
        <taxon>Fungi</taxon>
        <taxon>Fungi incertae sedis</taxon>
        <taxon>Zoopagomycota</taxon>
        <taxon>Entomophthoromycotina</taxon>
        <taxon>Entomophthoromycetes</taxon>
        <taxon>Entomophthorales</taxon>
        <taxon>Entomophthoraceae</taxon>
        <taxon>Entomophthora</taxon>
    </lineage>
</organism>
<accession>A0ACC2U888</accession>